<proteinExistence type="predicted"/>
<accession>A0A3P7XRJ6</accession>
<organism evidence="1 2">
    <name type="scientific">Brugia timori</name>
    <dbReference type="NCBI Taxonomy" id="42155"/>
    <lineage>
        <taxon>Eukaryota</taxon>
        <taxon>Metazoa</taxon>
        <taxon>Ecdysozoa</taxon>
        <taxon>Nematoda</taxon>
        <taxon>Chromadorea</taxon>
        <taxon>Rhabditida</taxon>
        <taxon>Spirurina</taxon>
        <taxon>Spiruromorpha</taxon>
        <taxon>Filarioidea</taxon>
        <taxon>Onchocercidae</taxon>
        <taxon>Brugia</taxon>
    </lineage>
</organism>
<dbReference type="EMBL" id="UZAG01017019">
    <property type="protein sequence ID" value="VDO32348.1"/>
    <property type="molecule type" value="Genomic_DNA"/>
</dbReference>
<gene>
    <name evidence="1" type="ORF">BTMF_LOCUS9557</name>
</gene>
<protein>
    <submittedName>
        <fullName evidence="1">Uncharacterized protein</fullName>
    </submittedName>
</protein>
<evidence type="ECO:0000313" key="2">
    <source>
        <dbReference type="Proteomes" id="UP000280834"/>
    </source>
</evidence>
<dbReference type="Proteomes" id="UP000280834">
    <property type="component" value="Unassembled WGS sequence"/>
</dbReference>
<keyword evidence="2" id="KW-1185">Reference proteome</keyword>
<sequence length="37" mass="4383">MLLYELLFLEQEKKIFEHEMEILPETGTGLSSMLQKL</sequence>
<evidence type="ECO:0000313" key="1">
    <source>
        <dbReference type="EMBL" id="VDO32348.1"/>
    </source>
</evidence>
<reference evidence="1 2" key="1">
    <citation type="submission" date="2018-11" db="EMBL/GenBank/DDBJ databases">
        <authorList>
            <consortium name="Pathogen Informatics"/>
        </authorList>
    </citation>
    <scope>NUCLEOTIDE SEQUENCE [LARGE SCALE GENOMIC DNA]</scope>
</reference>
<name>A0A3P7XRJ6_9BILA</name>
<dbReference type="AlphaFoldDB" id="A0A3P7XRJ6"/>